<dbReference type="EMBL" id="JAWHQM010000050">
    <property type="protein sequence ID" value="KAK5635273.1"/>
    <property type="molecule type" value="Genomic_DNA"/>
</dbReference>
<dbReference type="Gene3D" id="1.10.357.140">
    <property type="entry name" value="UbiA prenyltransferase"/>
    <property type="match status" value="1"/>
</dbReference>
<comment type="subcellular location">
    <subcellularLocation>
        <location evidence="1">Membrane</location>
        <topology evidence="1">Multi-pass membrane protein</topology>
    </subcellularLocation>
</comment>
<dbReference type="AlphaFoldDB" id="A0AAN7ZDK3"/>
<evidence type="ECO:0000256" key="3">
    <source>
        <dbReference type="ARBA" id="ARBA00022989"/>
    </source>
</evidence>
<evidence type="ECO:0000256" key="5">
    <source>
        <dbReference type="SAM" id="Phobius"/>
    </source>
</evidence>
<dbReference type="PANTHER" id="PTHR42723">
    <property type="entry name" value="CHLOROPHYLL SYNTHASE"/>
    <property type="match status" value="1"/>
</dbReference>
<accession>A0AAN7ZDK3</accession>
<evidence type="ECO:0000313" key="6">
    <source>
        <dbReference type="EMBL" id="KAK5635273.1"/>
    </source>
</evidence>
<evidence type="ECO:0008006" key="8">
    <source>
        <dbReference type="Google" id="ProtNLM"/>
    </source>
</evidence>
<keyword evidence="4 5" id="KW-0472">Membrane</keyword>
<feature type="transmembrane region" description="Helical" evidence="5">
    <location>
        <begin position="237"/>
        <end position="256"/>
    </location>
</feature>
<evidence type="ECO:0000313" key="7">
    <source>
        <dbReference type="Proteomes" id="UP001305414"/>
    </source>
</evidence>
<gene>
    <name evidence="6" type="ORF">RRF57_010985</name>
</gene>
<evidence type="ECO:0000256" key="1">
    <source>
        <dbReference type="ARBA" id="ARBA00004141"/>
    </source>
</evidence>
<organism evidence="6 7">
    <name type="scientific">Xylaria bambusicola</name>
    <dbReference type="NCBI Taxonomy" id="326684"/>
    <lineage>
        <taxon>Eukaryota</taxon>
        <taxon>Fungi</taxon>
        <taxon>Dikarya</taxon>
        <taxon>Ascomycota</taxon>
        <taxon>Pezizomycotina</taxon>
        <taxon>Sordariomycetes</taxon>
        <taxon>Xylariomycetidae</taxon>
        <taxon>Xylariales</taxon>
        <taxon>Xylariaceae</taxon>
        <taxon>Xylaria</taxon>
    </lineage>
</organism>
<dbReference type="GO" id="GO:0016765">
    <property type="term" value="F:transferase activity, transferring alkyl or aryl (other than methyl) groups"/>
    <property type="evidence" value="ECO:0007669"/>
    <property type="project" value="InterPro"/>
</dbReference>
<sequence>MFLFTKSDFKTVILPQSVFALSLVFSEPGSAQLHELSPGDIACRMPYMLAWLCLHLLVENISNQSLSSSIMEDAINKPWRPLPAGRLTVTEARNLIRVAVVAALILSIFLNSFLPSTTLMTLIWLYNDLDGSSIGPLMRNLLNGAGLACFGWGAVCVLSAGAADDSNMLRDWLILIAAMISTTVHVQDLADKDGDKARKRKTAALVYGEGWTRWSVAIVAIFWSLVCPAFWDVSLPYATAPLGISSIMSAVILLGRSQFSSELGLRLWCLWVTIVFLLPLLSGESV</sequence>
<proteinExistence type="predicted"/>
<dbReference type="InterPro" id="IPR050475">
    <property type="entry name" value="Prenyltransferase_related"/>
</dbReference>
<feature type="transmembrane region" description="Helical" evidence="5">
    <location>
        <begin position="137"/>
        <end position="160"/>
    </location>
</feature>
<keyword evidence="2 5" id="KW-0812">Transmembrane</keyword>
<keyword evidence="3 5" id="KW-1133">Transmembrane helix</keyword>
<reference evidence="6 7" key="1">
    <citation type="submission" date="2023-10" db="EMBL/GenBank/DDBJ databases">
        <title>Draft genome sequence of Xylaria bambusicola isolate GMP-LS, the root and basal stem rot pathogen of sugarcane in Indonesia.</title>
        <authorList>
            <person name="Selvaraj P."/>
            <person name="Muralishankar V."/>
            <person name="Muruganantham S."/>
            <person name="Sp S."/>
            <person name="Haryani S."/>
            <person name="Lau K.J.X."/>
            <person name="Naqvi N.I."/>
        </authorList>
    </citation>
    <scope>NUCLEOTIDE SEQUENCE [LARGE SCALE GENOMIC DNA]</scope>
    <source>
        <strain evidence="6">GMP-LS</strain>
    </source>
</reference>
<keyword evidence="7" id="KW-1185">Reference proteome</keyword>
<feature type="transmembrane region" description="Helical" evidence="5">
    <location>
        <begin position="95"/>
        <end position="125"/>
    </location>
</feature>
<evidence type="ECO:0000256" key="4">
    <source>
        <dbReference type="ARBA" id="ARBA00023136"/>
    </source>
</evidence>
<feature type="transmembrane region" description="Helical" evidence="5">
    <location>
        <begin position="263"/>
        <end position="281"/>
    </location>
</feature>
<dbReference type="Proteomes" id="UP001305414">
    <property type="component" value="Unassembled WGS sequence"/>
</dbReference>
<comment type="caution">
    <text evidence="6">The sequence shown here is derived from an EMBL/GenBank/DDBJ whole genome shotgun (WGS) entry which is preliminary data.</text>
</comment>
<dbReference type="CDD" id="cd13965">
    <property type="entry name" value="PT_UbiA_3"/>
    <property type="match status" value="1"/>
</dbReference>
<protein>
    <recommendedName>
        <fullName evidence="8">UbiA prenyltransferase</fullName>
    </recommendedName>
</protein>
<evidence type="ECO:0000256" key="2">
    <source>
        <dbReference type="ARBA" id="ARBA00022692"/>
    </source>
</evidence>
<dbReference type="Pfam" id="PF01040">
    <property type="entry name" value="UbiA"/>
    <property type="match status" value="1"/>
</dbReference>
<dbReference type="InterPro" id="IPR000537">
    <property type="entry name" value="UbiA_prenyltransferase"/>
</dbReference>
<dbReference type="GO" id="GO:0016020">
    <property type="term" value="C:membrane"/>
    <property type="evidence" value="ECO:0007669"/>
    <property type="project" value="UniProtKB-SubCell"/>
</dbReference>
<dbReference type="PANTHER" id="PTHR42723:SF1">
    <property type="entry name" value="CHLOROPHYLL SYNTHASE, CHLOROPLASTIC"/>
    <property type="match status" value="1"/>
</dbReference>
<name>A0AAN7ZDK3_9PEZI</name>
<dbReference type="InterPro" id="IPR044878">
    <property type="entry name" value="UbiA_sf"/>
</dbReference>
<feature type="transmembrane region" description="Helical" evidence="5">
    <location>
        <begin position="211"/>
        <end position="231"/>
    </location>
</feature>